<sequence>MKTTVSFSSSIVSSWPLSSQSQSFTRTRTPGLTESPFMNISGLSLIKFVRTQASKSFIINFPVSLFGSTFTLCIFTDSQRSSSPPPNSRVSCIFSVSAACAQESKTLNGLRTEDNTPRLPLGILSFCYFCGQT</sequence>
<name>A0A2P2IP86_RHIMU</name>
<evidence type="ECO:0000313" key="1">
    <source>
        <dbReference type="EMBL" id="MBW83007.1"/>
    </source>
</evidence>
<protein>
    <submittedName>
        <fullName evidence="1">Ubiquitin-related modifier 1 homolog</fullName>
    </submittedName>
</protein>
<organism evidence="1">
    <name type="scientific">Rhizophora mucronata</name>
    <name type="common">Asiatic mangrove</name>
    <dbReference type="NCBI Taxonomy" id="61149"/>
    <lineage>
        <taxon>Eukaryota</taxon>
        <taxon>Viridiplantae</taxon>
        <taxon>Streptophyta</taxon>
        <taxon>Embryophyta</taxon>
        <taxon>Tracheophyta</taxon>
        <taxon>Spermatophyta</taxon>
        <taxon>Magnoliopsida</taxon>
        <taxon>eudicotyledons</taxon>
        <taxon>Gunneridae</taxon>
        <taxon>Pentapetalae</taxon>
        <taxon>rosids</taxon>
        <taxon>fabids</taxon>
        <taxon>Malpighiales</taxon>
        <taxon>Rhizophoraceae</taxon>
        <taxon>Rhizophora</taxon>
    </lineage>
</organism>
<accession>A0A2P2IP86</accession>
<dbReference type="EMBL" id="GGEC01002524">
    <property type="protein sequence ID" value="MBW83007.1"/>
    <property type="molecule type" value="Transcribed_RNA"/>
</dbReference>
<reference evidence="1" key="1">
    <citation type="submission" date="2018-02" db="EMBL/GenBank/DDBJ databases">
        <title>Rhizophora mucronata_Transcriptome.</title>
        <authorList>
            <person name="Meera S.P."/>
            <person name="Sreeshan A."/>
            <person name="Augustine A."/>
        </authorList>
    </citation>
    <scope>NUCLEOTIDE SEQUENCE</scope>
    <source>
        <tissue evidence="1">Leaf</tissue>
    </source>
</reference>
<dbReference type="AlphaFoldDB" id="A0A2P2IP86"/>
<proteinExistence type="predicted"/>